<evidence type="ECO:0000256" key="1">
    <source>
        <dbReference type="SAM" id="MobiDB-lite"/>
    </source>
</evidence>
<proteinExistence type="predicted"/>
<feature type="non-terminal residue" evidence="2">
    <location>
        <position position="80"/>
    </location>
</feature>
<feature type="region of interest" description="Disordered" evidence="1">
    <location>
        <begin position="40"/>
        <end position="80"/>
    </location>
</feature>
<evidence type="ECO:0000313" key="3">
    <source>
        <dbReference type="Proteomes" id="UP000748531"/>
    </source>
</evidence>
<dbReference type="AlphaFoldDB" id="A0A8J4TJS1"/>
<reference evidence="2" key="1">
    <citation type="submission" date="2019-05" db="EMBL/GenBank/DDBJ databases">
        <title>Annotation for the trematode Paragonimus heterotremus.</title>
        <authorList>
            <person name="Choi Y.-J."/>
        </authorList>
    </citation>
    <scope>NUCLEOTIDE SEQUENCE</scope>
    <source>
        <strain evidence="2">LC</strain>
    </source>
</reference>
<feature type="compositionally biased region" description="Polar residues" evidence="1">
    <location>
        <begin position="40"/>
        <end position="67"/>
    </location>
</feature>
<dbReference type="Proteomes" id="UP000748531">
    <property type="component" value="Unassembled WGS sequence"/>
</dbReference>
<dbReference type="EMBL" id="LUCH01001495">
    <property type="protein sequence ID" value="KAF5402976.1"/>
    <property type="molecule type" value="Genomic_DNA"/>
</dbReference>
<evidence type="ECO:0000313" key="2">
    <source>
        <dbReference type="EMBL" id="KAF5402976.1"/>
    </source>
</evidence>
<gene>
    <name evidence="2" type="ORF">PHET_03058</name>
</gene>
<protein>
    <submittedName>
        <fullName evidence="2">Uncharacterized protein</fullName>
    </submittedName>
</protein>
<accession>A0A8J4TJS1</accession>
<comment type="caution">
    <text evidence="2">The sequence shown here is derived from an EMBL/GenBank/DDBJ whole genome shotgun (WGS) entry which is preliminary data.</text>
</comment>
<sequence>WIPPSLSPALLPELLSTAIAENVTAARAVVTNWMQGLATAQASSSSKLPNDAASANVNSRQDTSKPSSPIVPPKWLKLGK</sequence>
<organism evidence="2 3">
    <name type="scientific">Paragonimus heterotremus</name>
    <dbReference type="NCBI Taxonomy" id="100268"/>
    <lineage>
        <taxon>Eukaryota</taxon>
        <taxon>Metazoa</taxon>
        <taxon>Spiralia</taxon>
        <taxon>Lophotrochozoa</taxon>
        <taxon>Platyhelminthes</taxon>
        <taxon>Trematoda</taxon>
        <taxon>Digenea</taxon>
        <taxon>Plagiorchiida</taxon>
        <taxon>Troglotremata</taxon>
        <taxon>Troglotrematidae</taxon>
        <taxon>Paragonimus</taxon>
    </lineage>
</organism>
<keyword evidence="3" id="KW-1185">Reference proteome</keyword>
<name>A0A8J4TJS1_9TREM</name>